<dbReference type="Proteomes" id="UP001153331">
    <property type="component" value="Unassembled WGS sequence"/>
</dbReference>
<evidence type="ECO:0000313" key="2">
    <source>
        <dbReference type="Proteomes" id="UP001153331"/>
    </source>
</evidence>
<dbReference type="EMBL" id="JAPHNI010000167">
    <property type="protein sequence ID" value="KAJ8114923.1"/>
    <property type="molecule type" value="Genomic_DNA"/>
</dbReference>
<protein>
    <submittedName>
        <fullName evidence="1">Uncharacterized protein</fullName>
    </submittedName>
</protein>
<gene>
    <name evidence="1" type="ORF">OPT61_g3312</name>
</gene>
<keyword evidence="2" id="KW-1185">Reference proteome</keyword>
<accession>A0ACC2IIC4</accession>
<organism evidence="1 2">
    <name type="scientific">Boeremia exigua</name>
    <dbReference type="NCBI Taxonomy" id="749465"/>
    <lineage>
        <taxon>Eukaryota</taxon>
        <taxon>Fungi</taxon>
        <taxon>Dikarya</taxon>
        <taxon>Ascomycota</taxon>
        <taxon>Pezizomycotina</taxon>
        <taxon>Dothideomycetes</taxon>
        <taxon>Pleosporomycetidae</taxon>
        <taxon>Pleosporales</taxon>
        <taxon>Pleosporineae</taxon>
        <taxon>Didymellaceae</taxon>
        <taxon>Boeremia</taxon>
    </lineage>
</organism>
<evidence type="ECO:0000313" key="1">
    <source>
        <dbReference type="EMBL" id="KAJ8114923.1"/>
    </source>
</evidence>
<sequence length="628" mass="67798">MTVEDFTSKSYDYVVCGGGTAGLVIAARLSEDPNVTVAILEAGGNGLDDVLIDGPNLFTQLWGKPQYDWDYKTVPQHGTLGKIHGWVRGKVLGGSSAVNYNMFSMASRQDLDNWAEFGNKGWDFDSLIPYYKKFETYHPASETLGEKLNDRYLDKSLRGTSGPIHISFPNTDVAPMQEIWPKTVLNAGYKEAKDPRSGSAIGGFNQLTTVDPQHNRRSYAARAYYEPNADRPNLALQLNALVSKIEFETSDSDARATGVQFIVDGNTHLIKAKKEVIVCGGAINSPQILELSGVGSPDVLEKAGISVVVNLPAVGENLNDHAVTGIALGAVDEMPSAEALLRNPEAVQQAFDAYVQHKTGPFVGAPTTTGFASLEKVQPDLPNANDYIQSMVDEYLKKNPGADPAGRDHLLARQLLDPKEAVCQIVGLPTGADMRNISTPNKLFPSADDGMWATLGVCSTRSFSRGYVHVNSSDPTVHPTIDPAYYKHPLDVDLMAMSFLHTLSFTEIEPMKSVLRREADGTPVIASTTIGGKLPKTLEEAKEYVHGNTVTEYHPIGTCAMLPKEKGGVVDDQLRVYGTSNVRVVDASIFPLHVQGNIVSLVYAVAEKGADLIKGSSPLNGVNGVDGH</sequence>
<comment type="caution">
    <text evidence="1">The sequence shown here is derived from an EMBL/GenBank/DDBJ whole genome shotgun (WGS) entry which is preliminary data.</text>
</comment>
<proteinExistence type="predicted"/>
<name>A0ACC2IIC4_9PLEO</name>
<reference evidence="1" key="1">
    <citation type="submission" date="2022-11" db="EMBL/GenBank/DDBJ databases">
        <title>Genome Sequence of Boeremia exigua.</title>
        <authorList>
            <person name="Buettner E."/>
        </authorList>
    </citation>
    <scope>NUCLEOTIDE SEQUENCE</scope>
    <source>
        <strain evidence="1">CU02</strain>
    </source>
</reference>